<dbReference type="PROSITE" id="PS51318">
    <property type="entry name" value="TAT"/>
    <property type="match status" value="1"/>
</dbReference>
<accession>A0A1I4E2Z0</accession>
<dbReference type="InterPro" id="IPR012336">
    <property type="entry name" value="Thioredoxin-like_fold"/>
</dbReference>
<proteinExistence type="predicted"/>
<evidence type="ECO:0000259" key="1">
    <source>
        <dbReference type="Pfam" id="PF13098"/>
    </source>
</evidence>
<dbReference type="STRING" id="414703.SAMN04488125_10735"/>
<name>A0A1I4E2Z0_9HYPH</name>
<feature type="domain" description="Thioredoxin-like fold" evidence="1">
    <location>
        <begin position="59"/>
        <end position="170"/>
    </location>
</feature>
<gene>
    <name evidence="2" type="ORF">SAMN04488125_10735</name>
</gene>
<dbReference type="Pfam" id="PF13098">
    <property type="entry name" value="Thioredoxin_2"/>
    <property type="match status" value="1"/>
</dbReference>
<evidence type="ECO:0000313" key="3">
    <source>
        <dbReference type="Proteomes" id="UP000198804"/>
    </source>
</evidence>
<dbReference type="Gene3D" id="3.40.30.10">
    <property type="entry name" value="Glutaredoxin"/>
    <property type="match status" value="1"/>
</dbReference>
<protein>
    <submittedName>
        <fullName evidence="2">Thioredoxin-related protein</fullName>
    </submittedName>
</protein>
<evidence type="ECO:0000313" key="2">
    <source>
        <dbReference type="EMBL" id="SFK99603.1"/>
    </source>
</evidence>
<keyword evidence="3" id="KW-1185">Reference proteome</keyword>
<dbReference type="AlphaFoldDB" id="A0A1I4E2Z0"/>
<dbReference type="Proteomes" id="UP000198804">
    <property type="component" value="Unassembled WGS sequence"/>
</dbReference>
<sequence>MAIMLTRRRLLSGGVAGLVSGPLARPARAQAVLGDDGLYHQPWFLESFLDLADDLRAAGAHGRRLAILWELRGCPFCKRLHQVNFADAAVSQYIRKNFDILQLNIIGAREVTDFDGERLSEKSFAAKYGVYSTPMVQFFGETAETLAGKPPAEREVLRMKGYVPPEEFRRTFAFVAERAYAGTDLETYLDRPAPRGGE</sequence>
<dbReference type="EMBL" id="FOSV01000007">
    <property type="protein sequence ID" value="SFK99603.1"/>
    <property type="molecule type" value="Genomic_DNA"/>
</dbReference>
<dbReference type="InterPro" id="IPR006311">
    <property type="entry name" value="TAT_signal"/>
</dbReference>
<organism evidence="2 3">
    <name type="scientific">Methylorubrum salsuginis</name>
    <dbReference type="NCBI Taxonomy" id="414703"/>
    <lineage>
        <taxon>Bacteria</taxon>
        <taxon>Pseudomonadati</taxon>
        <taxon>Pseudomonadota</taxon>
        <taxon>Alphaproteobacteria</taxon>
        <taxon>Hyphomicrobiales</taxon>
        <taxon>Methylobacteriaceae</taxon>
        <taxon>Methylorubrum</taxon>
    </lineage>
</organism>
<dbReference type="SUPFAM" id="SSF52833">
    <property type="entry name" value="Thioredoxin-like"/>
    <property type="match status" value="1"/>
</dbReference>
<dbReference type="CDD" id="cd02951">
    <property type="entry name" value="SoxW"/>
    <property type="match status" value="1"/>
</dbReference>
<dbReference type="InterPro" id="IPR041737">
    <property type="entry name" value="SoxW"/>
</dbReference>
<dbReference type="InterPro" id="IPR036249">
    <property type="entry name" value="Thioredoxin-like_sf"/>
</dbReference>
<reference evidence="3" key="1">
    <citation type="submission" date="2016-10" db="EMBL/GenBank/DDBJ databases">
        <authorList>
            <person name="Varghese N."/>
            <person name="Submissions S."/>
        </authorList>
    </citation>
    <scope>NUCLEOTIDE SEQUENCE [LARGE SCALE GENOMIC DNA]</scope>
    <source>
        <strain evidence="3">CGMCC 1.6474</strain>
    </source>
</reference>